<dbReference type="PANTHER" id="PTHR34427">
    <property type="entry name" value="DUF4283 DOMAIN PROTEIN"/>
    <property type="match status" value="1"/>
</dbReference>
<feature type="compositionally biased region" description="Basic and acidic residues" evidence="1">
    <location>
        <begin position="260"/>
        <end position="270"/>
    </location>
</feature>
<feature type="compositionally biased region" description="Acidic residues" evidence="1">
    <location>
        <begin position="189"/>
        <end position="200"/>
    </location>
</feature>
<evidence type="ECO:0000256" key="1">
    <source>
        <dbReference type="SAM" id="MobiDB-lite"/>
    </source>
</evidence>
<protein>
    <recommendedName>
        <fullName evidence="4">DUF4283 domain-containing protein</fullName>
    </recommendedName>
</protein>
<dbReference type="AlphaFoldDB" id="A0AAU9M5D9"/>
<reference evidence="2 3" key="1">
    <citation type="submission" date="2022-01" db="EMBL/GenBank/DDBJ databases">
        <authorList>
            <person name="Xiong W."/>
            <person name="Schranz E."/>
        </authorList>
    </citation>
    <scope>NUCLEOTIDE SEQUENCE [LARGE SCALE GENOMIC DNA]</scope>
</reference>
<evidence type="ECO:0000313" key="2">
    <source>
        <dbReference type="EMBL" id="CAH1420761.1"/>
    </source>
</evidence>
<gene>
    <name evidence="2" type="ORF">LVIROSA_LOCUS8203</name>
</gene>
<comment type="caution">
    <text evidence="2">The sequence shown here is derived from an EMBL/GenBank/DDBJ whole genome shotgun (WGS) entry which is preliminary data.</text>
</comment>
<accession>A0AAU9M5D9</accession>
<organism evidence="2 3">
    <name type="scientific">Lactuca virosa</name>
    <dbReference type="NCBI Taxonomy" id="75947"/>
    <lineage>
        <taxon>Eukaryota</taxon>
        <taxon>Viridiplantae</taxon>
        <taxon>Streptophyta</taxon>
        <taxon>Embryophyta</taxon>
        <taxon>Tracheophyta</taxon>
        <taxon>Spermatophyta</taxon>
        <taxon>Magnoliopsida</taxon>
        <taxon>eudicotyledons</taxon>
        <taxon>Gunneridae</taxon>
        <taxon>Pentapetalae</taxon>
        <taxon>asterids</taxon>
        <taxon>campanulids</taxon>
        <taxon>Asterales</taxon>
        <taxon>Asteraceae</taxon>
        <taxon>Cichorioideae</taxon>
        <taxon>Cichorieae</taxon>
        <taxon>Lactucinae</taxon>
        <taxon>Lactuca</taxon>
    </lineage>
</organism>
<proteinExistence type="predicted"/>
<feature type="compositionally biased region" description="Polar residues" evidence="1">
    <location>
        <begin position="238"/>
        <end position="248"/>
    </location>
</feature>
<dbReference type="Proteomes" id="UP001157418">
    <property type="component" value="Unassembled WGS sequence"/>
</dbReference>
<dbReference type="PANTHER" id="PTHR34427:SF5">
    <property type="entry name" value="DUF4283 DOMAIN-CONTAINING PROTEIN"/>
    <property type="match status" value="1"/>
</dbReference>
<evidence type="ECO:0008006" key="4">
    <source>
        <dbReference type="Google" id="ProtNLM"/>
    </source>
</evidence>
<feature type="region of interest" description="Disordered" evidence="1">
    <location>
        <begin position="177"/>
        <end position="270"/>
    </location>
</feature>
<name>A0AAU9M5D9_9ASTR</name>
<evidence type="ECO:0000313" key="3">
    <source>
        <dbReference type="Proteomes" id="UP001157418"/>
    </source>
</evidence>
<sequence length="270" mass="30422">MKRMFSGKILTREVKTLDHLGHLPALISIHSEVGAKVKYAGGMKAIIEFDSSTLAKNFLNNENNWRGIFNYLKYGEDDEYNFERVACIRIVGLPIRLWCEENFSAIVHKFGKIIVPFDHIEDRLDLSVVKVGILTGMKKKINEVIRIEAEGKIFDFGVVEYEDEPWFPFKFENEDQPYESESNYATSEVEPDDDAEDEEGISNTWVDEVEDGEIVGGGRHDGADEDGGSGNHDAHETSPVQKSRSTLEPPQVHACSVNGEVEKTHGEIMN</sequence>
<keyword evidence="3" id="KW-1185">Reference proteome</keyword>
<dbReference type="EMBL" id="CAKMRJ010001112">
    <property type="protein sequence ID" value="CAH1420761.1"/>
    <property type="molecule type" value="Genomic_DNA"/>
</dbReference>